<comment type="caution">
    <text evidence="4">Lacks conserved residue(s) required for the propagation of feature annotation.</text>
</comment>
<dbReference type="PANTHER" id="PTHR43213:SF5">
    <property type="entry name" value="BIFUNCTIONAL DTTP_UTP PYROPHOSPHATASE_METHYLTRANSFERASE PROTEIN-RELATED"/>
    <property type="match status" value="1"/>
</dbReference>
<dbReference type="Gene3D" id="3.90.950.10">
    <property type="match status" value="1"/>
</dbReference>
<feature type="site" description="Important for substrate specificity" evidence="4">
    <location>
        <position position="10"/>
    </location>
</feature>
<dbReference type="RefSeq" id="WP_100704889.1">
    <property type="nucleotide sequence ID" value="NZ_NPDL01000004.1"/>
</dbReference>
<dbReference type="HAMAP" id="MF_00528">
    <property type="entry name" value="Maf"/>
    <property type="match status" value="1"/>
</dbReference>
<feature type="active site" description="Proton acceptor" evidence="4">
    <location>
        <position position="66"/>
    </location>
</feature>
<comment type="catalytic activity">
    <reaction evidence="4">
        <text>UTP + H2O = UMP + diphosphate + H(+)</text>
        <dbReference type="Rhea" id="RHEA:29395"/>
        <dbReference type="ChEBI" id="CHEBI:15377"/>
        <dbReference type="ChEBI" id="CHEBI:15378"/>
        <dbReference type="ChEBI" id="CHEBI:33019"/>
        <dbReference type="ChEBI" id="CHEBI:46398"/>
        <dbReference type="ChEBI" id="CHEBI:57865"/>
        <dbReference type="EC" id="3.6.1.9"/>
    </reaction>
</comment>
<evidence type="ECO:0000313" key="6">
    <source>
        <dbReference type="Proteomes" id="UP000232196"/>
    </source>
</evidence>
<evidence type="ECO:0000256" key="4">
    <source>
        <dbReference type="HAMAP-Rule" id="MF_00528"/>
    </source>
</evidence>
<dbReference type="Proteomes" id="UP000232196">
    <property type="component" value="Unassembled WGS sequence"/>
</dbReference>
<proteinExistence type="inferred from homology"/>
<accession>A0A2M9XHT1</accession>
<feature type="site" description="Important for substrate specificity" evidence="4">
    <location>
        <position position="67"/>
    </location>
</feature>
<name>A0A2M9XHT1_9LEPT</name>
<evidence type="ECO:0000313" key="5">
    <source>
        <dbReference type="EMBL" id="PJZ27142.1"/>
    </source>
</evidence>
<keyword evidence="6" id="KW-1185">Reference proteome</keyword>
<organism evidence="5 6">
    <name type="scientific">Leptospira hartskeerlii</name>
    <dbReference type="NCBI Taxonomy" id="2023177"/>
    <lineage>
        <taxon>Bacteria</taxon>
        <taxon>Pseudomonadati</taxon>
        <taxon>Spirochaetota</taxon>
        <taxon>Spirochaetia</taxon>
        <taxon>Leptospirales</taxon>
        <taxon>Leptospiraceae</taxon>
        <taxon>Leptospira</taxon>
    </lineage>
</organism>
<evidence type="ECO:0000256" key="2">
    <source>
        <dbReference type="ARBA" id="ARBA00022801"/>
    </source>
</evidence>
<comment type="function">
    <text evidence="4">Nucleoside triphosphate pyrophosphatase that hydrolyzes dTTP and UTP. May have a dual role in cell division arrest and in preventing the incorporation of modified nucleotides into cellular nucleic acids.</text>
</comment>
<comment type="similarity">
    <text evidence="4">Belongs to the Maf family. YhdE subfamily.</text>
</comment>
<dbReference type="GO" id="GO:0036218">
    <property type="term" value="F:dTTP diphosphatase activity"/>
    <property type="evidence" value="ECO:0007669"/>
    <property type="project" value="RHEA"/>
</dbReference>
<comment type="caution">
    <text evidence="5">The sequence shown here is derived from an EMBL/GenBank/DDBJ whole genome shotgun (WGS) entry which is preliminary data.</text>
</comment>
<dbReference type="GO" id="GO:0036221">
    <property type="term" value="F:UTP diphosphatase activity"/>
    <property type="evidence" value="ECO:0007669"/>
    <property type="project" value="RHEA"/>
</dbReference>
<comment type="subcellular location">
    <subcellularLocation>
        <location evidence="4">Cytoplasm</location>
    </subcellularLocation>
</comment>
<evidence type="ECO:0000256" key="3">
    <source>
        <dbReference type="ARBA" id="ARBA00023080"/>
    </source>
</evidence>
<dbReference type="Pfam" id="PF02545">
    <property type="entry name" value="Maf"/>
    <property type="match status" value="1"/>
</dbReference>
<keyword evidence="3 4" id="KW-0546">Nucleotide metabolism</keyword>
<dbReference type="OrthoDB" id="9807767at2"/>
<keyword evidence="2 4" id="KW-0378">Hydrolase</keyword>
<dbReference type="InterPro" id="IPR029001">
    <property type="entry name" value="ITPase-like_fam"/>
</dbReference>
<dbReference type="GO" id="GO:0009117">
    <property type="term" value="P:nucleotide metabolic process"/>
    <property type="evidence" value="ECO:0007669"/>
    <property type="project" value="UniProtKB-KW"/>
</dbReference>
<dbReference type="AlphaFoldDB" id="A0A2M9XHT1"/>
<gene>
    <name evidence="5" type="ORF">CH357_00840</name>
</gene>
<dbReference type="CDD" id="cd00555">
    <property type="entry name" value="Maf"/>
    <property type="match status" value="1"/>
</dbReference>
<keyword evidence="4" id="KW-0963">Cytoplasm</keyword>
<sequence>MLILRSQSPRRKEILQSLGLQFQVLPLPTDESSLHEETPVRYLERVTLAKLGPEPKGSEEVIIASDTIVVFQNKILQKPADESEAFSMISELSGKTHHVYSGLGIRTKDEKIFDYDISEVDFNAWGKSEILEYIKICKPYDKAGSYGIQDPNSPVKNFRGSYSNILGFPVRKFFLYHTLWSRFL</sequence>
<dbReference type="GO" id="GO:0005737">
    <property type="term" value="C:cytoplasm"/>
    <property type="evidence" value="ECO:0007669"/>
    <property type="project" value="UniProtKB-SubCell"/>
</dbReference>
<comment type="cofactor">
    <cofactor evidence="1 4">
        <name>a divalent metal cation</name>
        <dbReference type="ChEBI" id="CHEBI:60240"/>
    </cofactor>
</comment>
<feature type="site" description="Important for substrate specificity" evidence="4">
    <location>
        <position position="149"/>
    </location>
</feature>
<reference evidence="5 6" key="1">
    <citation type="submission" date="2017-07" db="EMBL/GenBank/DDBJ databases">
        <title>Leptospira spp. isolated from tropical soils.</title>
        <authorList>
            <person name="Thibeaux R."/>
            <person name="Iraola G."/>
            <person name="Ferres I."/>
            <person name="Bierque E."/>
            <person name="Girault D."/>
            <person name="Soupe-Gilbert M.-E."/>
            <person name="Picardeau M."/>
            <person name="Goarant C."/>
        </authorList>
    </citation>
    <scope>NUCLEOTIDE SEQUENCE [LARGE SCALE GENOMIC DNA]</scope>
    <source>
        <strain evidence="5 6">MCA1-C-A1</strain>
    </source>
</reference>
<dbReference type="SUPFAM" id="SSF52972">
    <property type="entry name" value="ITPase-like"/>
    <property type="match status" value="1"/>
</dbReference>
<dbReference type="InterPro" id="IPR003697">
    <property type="entry name" value="Maf-like"/>
</dbReference>
<dbReference type="PANTHER" id="PTHR43213">
    <property type="entry name" value="BIFUNCTIONAL DTTP/UTP PYROPHOSPHATASE/METHYLTRANSFERASE PROTEIN-RELATED"/>
    <property type="match status" value="1"/>
</dbReference>
<comment type="catalytic activity">
    <reaction evidence="4">
        <text>dTTP + H2O = dTMP + diphosphate + H(+)</text>
        <dbReference type="Rhea" id="RHEA:28534"/>
        <dbReference type="ChEBI" id="CHEBI:15377"/>
        <dbReference type="ChEBI" id="CHEBI:15378"/>
        <dbReference type="ChEBI" id="CHEBI:33019"/>
        <dbReference type="ChEBI" id="CHEBI:37568"/>
        <dbReference type="ChEBI" id="CHEBI:63528"/>
        <dbReference type="EC" id="3.6.1.9"/>
    </reaction>
</comment>
<protein>
    <recommendedName>
        <fullName evidence="4">dTTP/UTP pyrophosphatase</fullName>
        <shortName evidence="4">dTTPase/UTPase</shortName>
        <ecNumber evidence="4">3.6.1.9</ecNumber>
    </recommendedName>
    <alternativeName>
        <fullName evidence="4">Nucleoside triphosphate pyrophosphatase</fullName>
    </alternativeName>
    <alternativeName>
        <fullName evidence="4">Nucleotide pyrophosphatase</fullName>
        <shortName evidence="4">Nucleotide PPase</shortName>
    </alternativeName>
</protein>
<dbReference type="PIRSF" id="PIRSF006305">
    <property type="entry name" value="Maf"/>
    <property type="match status" value="1"/>
</dbReference>
<dbReference type="EMBL" id="NPDN01000001">
    <property type="protein sequence ID" value="PJZ27142.1"/>
    <property type="molecule type" value="Genomic_DNA"/>
</dbReference>
<dbReference type="EC" id="3.6.1.9" evidence="4"/>
<evidence type="ECO:0000256" key="1">
    <source>
        <dbReference type="ARBA" id="ARBA00001968"/>
    </source>
</evidence>